<keyword evidence="1" id="KW-0677">Repeat</keyword>
<keyword evidence="3" id="KW-0129">CBS domain</keyword>
<feature type="domain" description="CBS" evidence="5">
    <location>
        <begin position="175"/>
        <end position="231"/>
    </location>
</feature>
<dbReference type="Gene3D" id="3.10.580.10">
    <property type="entry name" value="CBS-domain"/>
    <property type="match status" value="1"/>
</dbReference>
<dbReference type="InterPro" id="IPR000644">
    <property type="entry name" value="CBS_dom"/>
</dbReference>
<keyword evidence="2" id="KW-0010">Activator</keyword>
<dbReference type="PANTHER" id="PTHR48108:SF26">
    <property type="entry name" value="CBS DOMAIN-CONTAINING PROTEIN DDB_G0289609"/>
    <property type="match status" value="1"/>
</dbReference>
<dbReference type="SMART" id="SM00100">
    <property type="entry name" value="cNMP"/>
    <property type="match status" value="1"/>
</dbReference>
<dbReference type="PROSITE" id="PS51371">
    <property type="entry name" value="CBS"/>
    <property type="match status" value="2"/>
</dbReference>
<evidence type="ECO:0000259" key="5">
    <source>
        <dbReference type="PROSITE" id="PS51371"/>
    </source>
</evidence>
<evidence type="ECO:0000256" key="3">
    <source>
        <dbReference type="PROSITE-ProRule" id="PRU00703"/>
    </source>
</evidence>
<dbReference type="Pfam" id="PF00027">
    <property type="entry name" value="cNMP_binding"/>
    <property type="match status" value="1"/>
</dbReference>
<dbReference type="InterPro" id="IPR051462">
    <property type="entry name" value="CBS_domain-containing"/>
</dbReference>
<dbReference type="Proteomes" id="UP000323317">
    <property type="component" value="Unassembled WGS sequence"/>
</dbReference>
<evidence type="ECO:0000259" key="4">
    <source>
        <dbReference type="PROSITE" id="PS50042"/>
    </source>
</evidence>
<dbReference type="CDD" id="cd05401">
    <property type="entry name" value="NT_GlnE_GlnD_like"/>
    <property type="match status" value="1"/>
</dbReference>
<dbReference type="InterPro" id="IPR014710">
    <property type="entry name" value="RmlC-like_jellyroll"/>
</dbReference>
<dbReference type="Pfam" id="PF03445">
    <property type="entry name" value="DUF294"/>
    <property type="match status" value="1"/>
</dbReference>
<name>A0A5D4KD58_9BACI</name>
<dbReference type="InterPro" id="IPR018490">
    <property type="entry name" value="cNMP-bd_dom_sf"/>
</dbReference>
<sequence>MKMQPLINNEMRQQAVLLHPLLAGMERGAALSLIKTGNLLEAKKGETFLKSGEKRRGIHLVIEGKAEVYVERESGRQEVLELIESGEVVGLSSIDQLLSEKEVPSIVEVKAAETCWLFFIEFQNLKPHLPQLKDYLLKITARRLQDVYHSLSHQLKLGERFPGTITIFERVGDLIQRPAVTIDVSSSISEAAQRLAREKVGALVVVDGERLAGLLTERDLVRFVAEEPLKLHSEVSSVMNPKPPTINSEAYYYEGLAQLLSGSSKYMPVLHRGNVSGVITLQDCMRHSNEGALLSFSEVEDFSYPLEKISELSRRLSTFLWRSGTPVIQSLELMTSLHDRIYKRVLRQAETEAKEKPAGGYCFYLMGSAGRREQYFLSDQDHFLLFEKKEDRHYYSAFAQRAADLLEKAGFKKCEGNMMASNEQWRGDLGQWEERLRKWAVHADEDTLLMAHNFFSYRLLKGTPALHNSFERMIENHLEKGRIFLYRLSQSISPVPELQGSIRSFLGMSRKDINLKKEILFPFHHSLQVLHLVHGGKSGSVTEKIEYLREEQVISKDFQEELLQAAGYLFKLLIHYKYTHPDSKEMSLHALSTIQKEKLYYAVKKMKEFQKMVQSHFSI</sequence>
<dbReference type="CDD" id="cd00038">
    <property type="entry name" value="CAP_ED"/>
    <property type="match status" value="1"/>
</dbReference>
<reference evidence="6 7" key="1">
    <citation type="submission" date="2019-08" db="EMBL/GenBank/DDBJ databases">
        <title>Bacillus genomes from the desert of Cuatro Cienegas, Coahuila.</title>
        <authorList>
            <person name="Olmedo-Alvarez G."/>
        </authorList>
    </citation>
    <scope>NUCLEOTIDE SEQUENCE [LARGE SCALE GENOMIC DNA]</scope>
    <source>
        <strain evidence="6 7">CH40_1T</strain>
    </source>
</reference>
<dbReference type="RefSeq" id="WP_148946853.1">
    <property type="nucleotide sequence ID" value="NZ_VTEH01000007.1"/>
</dbReference>
<proteinExistence type="predicted"/>
<dbReference type="AlphaFoldDB" id="A0A5D4KD58"/>
<dbReference type="SMART" id="SM00116">
    <property type="entry name" value="CBS"/>
    <property type="match status" value="1"/>
</dbReference>
<organism evidence="6 7">
    <name type="scientific">Rossellomorea vietnamensis</name>
    <dbReference type="NCBI Taxonomy" id="218284"/>
    <lineage>
        <taxon>Bacteria</taxon>
        <taxon>Bacillati</taxon>
        <taxon>Bacillota</taxon>
        <taxon>Bacilli</taxon>
        <taxon>Bacillales</taxon>
        <taxon>Bacillaceae</taxon>
        <taxon>Rossellomorea</taxon>
    </lineage>
</organism>
<dbReference type="PROSITE" id="PS50042">
    <property type="entry name" value="CNMP_BINDING_3"/>
    <property type="match status" value="1"/>
</dbReference>
<dbReference type="SUPFAM" id="SSF51206">
    <property type="entry name" value="cAMP-binding domain-like"/>
    <property type="match status" value="1"/>
</dbReference>
<evidence type="ECO:0000256" key="1">
    <source>
        <dbReference type="ARBA" id="ARBA00022737"/>
    </source>
</evidence>
<feature type="domain" description="Cyclic nucleotide-binding" evidence="4">
    <location>
        <begin position="21"/>
        <end position="146"/>
    </location>
</feature>
<dbReference type="InterPro" id="IPR005105">
    <property type="entry name" value="GlnD_Uridyltrans_N"/>
</dbReference>
<gene>
    <name evidence="6" type="ORF">FZC79_10925</name>
</gene>
<evidence type="ECO:0000313" key="6">
    <source>
        <dbReference type="EMBL" id="TYR75268.1"/>
    </source>
</evidence>
<accession>A0A5D4KD58</accession>
<dbReference type="PANTHER" id="PTHR48108">
    <property type="entry name" value="CBS DOMAIN-CONTAINING PROTEIN CBSX2, CHLOROPLASTIC"/>
    <property type="match status" value="1"/>
</dbReference>
<feature type="domain" description="CBS" evidence="5">
    <location>
        <begin position="239"/>
        <end position="294"/>
    </location>
</feature>
<comment type="caution">
    <text evidence="6">The sequence shown here is derived from an EMBL/GenBank/DDBJ whole genome shotgun (WGS) entry which is preliminary data.</text>
</comment>
<dbReference type="Gene3D" id="2.60.120.10">
    <property type="entry name" value="Jelly Rolls"/>
    <property type="match status" value="1"/>
</dbReference>
<dbReference type="InterPro" id="IPR018821">
    <property type="entry name" value="DUF294_put_nucleoTrafse_sb-bd"/>
</dbReference>
<protein>
    <submittedName>
        <fullName evidence="6">CBS domain-containing protein</fullName>
    </submittedName>
</protein>
<dbReference type="Pfam" id="PF00571">
    <property type="entry name" value="CBS"/>
    <property type="match status" value="2"/>
</dbReference>
<dbReference type="SUPFAM" id="SSF54631">
    <property type="entry name" value="CBS-domain pair"/>
    <property type="match status" value="1"/>
</dbReference>
<evidence type="ECO:0000256" key="2">
    <source>
        <dbReference type="ARBA" id="ARBA00023159"/>
    </source>
</evidence>
<dbReference type="InterPro" id="IPR046342">
    <property type="entry name" value="CBS_dom_sf"/>
</dbReference>
<dbReference type="Pfam" id="PF10335">
    <property type="entry name" value="DUF294_C"/>
    <property type="match status" value="1"/>
</dbReference>
<dbReference type="GO" id="GO:0008773">
    <property type="term" value="F:[protein-PII] uridylyltransferase activity"/>
    <property type="evidence" value="ECO:0007669"/>
    <property type="project" value="InterPro"/>
</dbReference>
<dbReference type="InterPro" id="IPR000595">
    <property type="entry name" value="cNMP-bd_dom"/>
</dbReference>
<dbReference type="EMBL" id="VTEH01000007">
    <property type="protein sequence ID" value="TYR75268.1"/>
    <property type="molecule type" value="Genomic_DNA"/>
</dbReference>
<evidence type="ECO:0000313" key="7">
    <source>
        <dbReference type="Proteomes" id="UP000323317"/>
    </source>
</evidence>